<dbReference type="OrthoDB" id="2454818at2"/>
<sequence>MTAFYAGLIIILIMTGIAGIALTLRIANLKSNTEDGRDESVSGAVRRHSIVLNPIFLTYVIAGILIMGYVVYLIMIT</sequence>
<proteinExistence type="predicted"/>
<dbReference type="AlphaFoldDB" id="A0A2S5GGV6"/>
<dbReference type="RefSeq" id="WP_104056300.1">
    <property type="nucleotide sequence ID" value="NZ_PREZ01000001.1"/>
</dbReference>
<evidence type="ECO:0000313" key="3">
    <source>
        <dbReference type="Proteomes" id="UP000239047"/>
    </source>
</evidence>
<dbReference type="EMBL" id="PREZ01000001">
    <property type="protein sequence ID" value="PPA72219.1"/>
    <property type="molecule type" value="Genomic_DNA"/>
</dbReference>
<evidence type="ECO:0008006" key="4">
    <source>
        <dbReference type="Google" id="ProtNLM"/>
    </source>
</evidence>
<keyword evidence="1" id="KW-0472">Membrane</keyword>
<keyword evidence="1" id="KW-0812">Transmembrane</keyword>
<protein>
    <recommendedName>
        <fullName evidence="4">Short-chain dehydrogenase</fullName>
    </recommendedName>
</protein>
<evidence type="ECO:0000256" key="1">
    <source>
        <dbReference type="SAM" id="Phobius"/>
    </source>
</evidence>
<reference evidence="2 3" key="1">
    <citation type="submission" date="2018-02" db="EMBL/GenBank/DDBJ databases">
        <title>Jeotgalibacillus proteolyticum sp. nov. a protease producing bacterium isolated from ocean sediments of Laizhou Bay.</title>
        <authorList>
            <person name="Li Y."/>
        </authorList>
    </citation>
    <scope>NUCLEOTIDE SEQUENCE [LARGE SCALE GENOMIC DNA]</scope>
    <source>
        <strain evidence="2 3">22-7</strain>
    </source>
</reference>
<name>A0A2S5GGV6_9BACL</name>
<organism evidence="2 3">
    <name type="scientific">Jeotgalibacillus proteolyticus</name>
    <dbReference type="NCBI Taxonomy" id="2082395"/>
    <lineage>
        <taxon>Bacteria</taxon>
        <taxon>Bacillati</taxon>
        <taxon>Bacillota</taxon>
        <taxon>Bacilli</taxon>
        <taxon>Bacillales</taxon>
        <taxon>Caryophanaceae</taxon>
        <taxon>Jeotgalibacillus</taxon>
    </lineage>
</organism>
<gene>
    <name evidence="2" type="ORF">C4B60_02250</name>
</gene>
<keyword evidence="3" id="KW-1185">Reference proteome</keyword>
<feature type="transmembrane region" description="Helical" evidence="1">
    <location>
        <begin position="6"/>
        <end position="27"/>
    </location>
</feature>
<dbReference type="Proteomes" id="UP000239047">
    <property type="component" value="Unassembled WGS sequence"/>
</dbReference>
<accession>A0A2S5GGV6</accession>
<evidence type="ECO:0000313" key="2">
    <source>
        <dbReference type="EMBL" id="PPA72219.1"/>
    </source>
</evidence>
<keyword evidence="1" id="KW-1133">Transmembrane helix</keyword>
<feature type="transmembrane region" description="Helical" evidence="1">
    <location>
        <begin position="56"/>
        <end position="76"/>
    </location>
</feature>
<comment type="caution">
    <text evidence="2">The sequence shown here is derived from an EMBL/GenBank/DDBJ whole genome shotgun (WGS) entry which is preliminary data.</text>
</comment>